<dbReference type="PANTHER" id="PTHR30603">
    <property type="entry name" value="RNA POLYMERASE SIGMA FACTOR RPO"/>
    <property type="match status" value="1"/>
</dbReference>
<dbReference type="InterPro" id="IPR007624">
    <property type="entry name" value="RNA_pol_sigma70_r3"/>
</dbReference>
<accession>A0A1F6A6S3</accession>
<dbReference type="SUPFAM" id="SSF88659">
    <property type="entry name" value="Sigma3 and sigma4 domains of RNA polymerase sigma factors"/>
    <property type="match status" value="2"/>
</dbReference>
<dbReference type="Gene3D" id="1.10.10.10">
    <property type="entry name" value="Winged helix-like DNA-binding domain superfamily/Winged helix DNA-binding domain"/>
    <property type="match status" value="2"/>
</dbReference>
<feature type="domain" description="RNA polymerase sigma-70" evidence="6">
    <location>
        <begin position="160"/>
        <end position="173"/>
    </location>
</feature>
<keyword evidence="3" id="KW-0238">DNA-binding</keyword>
<keyword evidence="4" id="KW-0804">Transcription</keyword>
<dbReference type="STRING" id="1798384.A3D03_01725"/>
<evidence type="ECO:0000256" key="2">
    <source>
        <dbReference type="ARBA" id="ARBA00023082"/>
    </source>
</evidence>
<dbReference type="AlphaFoldDB" id="A0A1F6A6S3"/>
<evidence type="ECO:0000256" key="5">
    <source>
        <dbReference type="SAM" id="Coils"/>
    </source>
</evidence>
<organism evidence="7 8">
    <name type="scientific">Candidatus Gottesmanbacteria bacterium RIFCSPHIGHO2_02_FULL_40_13</name>
    <dbReference type="NCBI Taxonomy" id="1798384"/>
    <lineage>
        <taxon>Bacteria</taxon>
        <taxon>Candidatus Gottesmaniibacteriota</taxon>
    </lineage>
</organism>
<evidence type="ECO:0000313" key="8">
    <source>
        <dbReference type="Proteomes" id="UP000177092"/>
    </source>
</evidence>
<dbReference type="GO" id="GO:0003677">
    <property type="term" value="F:DNA binding"/>
    <property type="evidence" value="ECO:0007669"/>
    <property type="project" value="UniProtKB-KW"/>
</dbReference>
<dbReference type="InterPro" id="IPR014284">
    <property type="entry name" value="RNA_pol_sigma-70_dom"/>
</dbReference>
<protein>
    <recommendedName>
        <fullName evidence="6">RNA polymerase sigma-70 domain-containing protein</fullName>
    </recommendedName>
</protein>
<evidence type="ECO:0000313" key="7">
    <source>
        <dbReference type="EMBL" id="OGG20438.1"/>
    </source>
</evidence>
<dbReference type="Gene3D" id="1.10.601.10">
    <property type="entry name" value="RNA Polymerase Primary Sigma Factor"/>
    <property type="match status" value="1"/>
</dbReference>
<evidence type="ECO:0000256" key="3">
    <source>
        <dbReference type="ARBA" id="ARBA00023125"/>
    </source>
</evidence>
<sequence length="367" mass="41393">MPIELLKTVNLPGETSGISDAPNPAFPDDFEPLTVELAEIEQGLEKDLGNHPLSETALTALVDDGVDLVAMYLEEIRSSPLLTKEEEIALAQTYRKGREAREKLHKAELEHLEVEIKERERLTEEMETGDQAYDTLVLSNRRLVVSMAKKYIGRGLDFLDLIQEGNIGLMMGVKKFDPDRGFRVSTYAAWWIRQTITRAIADQSRTIRLPVSQVAKLRKMQSAIRTLQQNLGRNPNNRELAKALKISKQDLDILLKFQRQQPHSLNLPVGDDAEFGDFIPDTSAPTPDDSAEHTMLAPELSALLSLLTEKQQQVLRLRLGLDGEDEHTLDAVGKLLGLTREGVRQIESKALRQLRMLANKKMLREYL</sequence>
<dbReference type="CDD" id="cd06171">
    <property type="entry name" value="Sigma70_r4"/>
    <property type="match status" value="1"/>
</dbReference>
<dbReference type="PANTHER" id="PTHR30603:SF47">
    <property type="entry name" value="RNA POLYMERASE SIGMA FACTOR SIGD, CHLOROPLASTIC"/>
    <property type="match status" value="1"/>
</dbReference>
<dbReference type="InterPro" id="IPR050239">
    <property type="entry name" value="Sigma-70_RNA_pol_init_factors"/>
</dbReference>
<dbReference type="InterPro" id="IPR007627">
    <property type="entry name" value="RNA_pol_sigma70_r2"/>
</dbReference>
<dbReference type="Pfam" id="PF04542">
    <property type="entry name" value="Sigma70_r2"/>
    <property type="match status" value="1"/>
</dbReference>
<keyword evidence="2" id="KW-0731">Sigma factor</keyword>
<dbReference type="NCBIfam" id="TIGR02937">
    <property type="entry name" value="sigma70-ECF"/>
    <property type="match status" value="1"/>
</dbReference>
<evidence type="ECO:0000256" key="1">
    <source>
        <dbReference type="ARBA" id="ARBA00023015"/>
    </source>
</evidence>
<dbReference type="GO" id="GO:0006352">
    <property type="term" value="P:DNA-templated transcription initiation"/>
    <property type="evidence" value="ECO:0007669"/>
    <property type="project" value="InterPro"/>
</dbReference>
<reference evidence="7 8" key="1">
    <citation type="journal article" date="2016" name="Nat. Commun.">
        <title>Thousands of microbial genomes shed light on interconnected biogeochemical processes in an aquifer system.</title>
        <authorList>
            <person name="Anantharaman K."/>
            <person name="Brown C.T."/>
            <person name="Hug L.A."/>
            <person name="Sharon I."/>
            <person name="Castelle C.J."/>
            <person name="Probst A.J."/>
            <person name="Thomas B.C."/>
            <person name="Singh A."/>
            <person name="Wilkins M.J."/>
            <person name="Karaoz U."/>
            <person name="Brodie E.L."/>
            <person name="Williams K.H."/>
            <person name="Hubbard S.S."/>
            <person name="Banfield J.F."/>
        </authorList>
    </citation>
    <scope>NUCLEOTIDE SEQUENCE [LARGE SCALE GENOMIC DNA]</scope>
</reference>
<name>A0A1F6A6S3_9BACT</name>
<proteinExistence type="predicted"/>
<dbReference type="Pfam" id="PF04539">
    <property type="entry name" value="Sigma70_r3"/>
    <property type="match status" value="1"/>
</dbReference>
<dbReference type="InterPro" id="IPR036388">
    <property type="entry name" value="WH-like_DNA-bd_sf"/>
</dbReference>
<keyword evidence="1" id="KW-0805">Transcription regulation</keyword>
<keyword evidence="5" id="KW-0175">Coiled coil</keyword>
<dbReference type="InterPro" id="IPR013324">
    <property type="entry name" value="RNA_pol_sigma_r3/r4-like"/>
</dbReference>
<dbReference type="InterPro" id="IPR013325">
    <property type="entry name" value="RNA_pol_sigma_r2"/>
</dbReference>
<dbReference type="InterPro" id="IPR000943">
    <property type="entry name" value="RNA_pol_sigma70"/>
</dbReference>
<dbReference type="Proteomes" id="UP000177092">
    <property type="component" value="Unassembled WGS sequence"/>
</dbReference>
<dbReference type="InterPro" id="IPR007630">
    <property type="entry name" value="RNA_pol_sigma70_r4"/>
</dbReference>
<dbReference type="Pfam" id="PF00140">
    <property type="entry name" value="Sigma70_r1_2"/>
    <property type="match status" value="1"/>
</dbReference>
<gene>
    <name evidence="7" type="ORF">A3D03_01725</name>
</gene>
<dbReference type="GO" id="GO:0016987">
    <property type="term" value="F:sigma factor activity"/>
    <property type="evidence" value="ECO:0007669"/>
    <property type="project" value="UniProtKB-KW"/>
</dbReference>
<dbReference type="InterPro" id="IPR009042">
    <property type="entry name" value="RNA_pol_sigma70_r1_2"/>
</dbReference>
<dbReference type="PROSITE" id="PS00715">
    <property type="entry name" value="SIGMA70_1"/>
    <property type="match status" value="1"/>
</dbReference>
<dbReference type="EMBL" id="MFJN01000047">
    <property type="protein sequence ID" value="OGG20438.1"/>
    <property type="molecule type" value="Genomic_DNA"/>
</dbReference>
<feature type="coiled-coil region" evidence="5">
    <location>
        <begin position="90"/>
        <end position="122"/>
    </location>
</feature>
<dbReference type="SUPFAM" id="SSF88946">
    <property type="entry name" value="Sigma2 domain of RNA polymerase sigma factors"/>
    <property type="match status" value="1"/>
</dbReference>
<evidence type="ECO:0000256" key="4">
    <source>
        <dbReference type="ARBA" id="ARBA00023163"/>
    </source>
</evidence>
<dbReference type="PRINTS" id="PR00046">
    <property type="entry name" value="SIGMA70FCT"/>
</dbReference>
<evidence type="ECO:0000259" key="6">
    <source>
        <dbReference type="PROSITE" id="PS00715"/>
    </source>
</evidence>
<comment type="caution">
    <text evidence="7">The sequence shown here is derived from an EMBL/GenBank/DDBJ whole genome shotgun (WGS) entry which is preliminary data.</text>
</comment>
<dbReference type="Pfam" id="PF04545">
    <property type="entry name" value="Sigma70_r4"/>
    <property type="match status" value="1"/>
</dbReference>